<keyword evidence="1" id="KW-0732">Signal</keyword>
<feature type="signal peptide" evidence="1">
    <location>
        <begin position="1"/>
        <end position="26"/>
    </location>
</feature>
<protein>
    <submittedName>
        <fullName evidence="2">Glycopeptide</fullName>
    </submittedName>
</protein>
<gene>
    <name evidence="2" type="ORF">K435DRAFT_861476</name>
</gene>
<evidence type="ECO:0000313" key="3">
    <source>
        <dbReference type="Proteomes" id="UP000297245"/>
    </source>
</evidence>
<evidence type="ECO:0000313" key="2">
    <source>
        <dbReference type="EMBL" id="THU93479.1"/>
    </source>
</evidence>
<sequence>MNAWSILLAKVTSVVAIAMTIIGANAESHTISFTNHCGRGNPQLVQNGKALSTGGSFTKNGPFPAAIAYLQSPNPAKPGSGSSVDLSLIPPHALNVPIHFKYKNGGSCNGKGKTCSTANCSTAFHVPTDTGVQVPSQNNDVDLTIVFCP</sequence>
<dbReference type="OrthoDB" id="3342934at2759"/>
<dbReference type="AlphaFoldDB" id="A0A4S8LV44"/>
<feature type="chain" id="PRO_5021007389" evidence="1">
    <location>
        <begin position="27"/>
        <end position="149"/>
    </location>
</feature>
<accession>A0A4S8LV44</accession>
<dbReference type="Proteomes" id="UP000297245">
    <property type="component" value="Unassembled WGS sequence"/>
</dbReference>
<evidence type="ECO:0000256" key="1">
    <source>
        <dbReference type="SAM" id="SignalP"/>
    </source>
</evidence>
<organism evidence="2 3">
    <name type="scientific">Dendrothele bispora (strain CBS 962.96)</name>
    <dbReference type="NCBI Taxonomy" id="1314807"/>
    <lineage>
        <taxon>Eukaryota</taxon>
        <taxon>Fungi</taxon>
        <taxon>Dikarya</taxon>
        <taxon>Basidiomycota</taxon>
        <taxon>Agaricomycotina</taxon>
        <taxon>Agaricomycetes</taxon>
        <taxon>Agaricomycetidae</taxon>
        <taxon>Agaricales</taxon>
        <taxon>Agaricales incertae sedis</taxon>
        <taxon>Dendrothele</taxon>
    </lineage>
</organism>
<reference evidence="2 3" key="1">
    <citation type="journal article" date="2019" name="Nat. Ecol. Evol.">
        <title>Megaphylogeny resolves global patterns of mushroom evolution.</title>
        <authorList>
            <person name="Varga T."/>
            <person name="Krizsan K."/>
            <person name="Foldi C."/>
            <person name="Dima B."/>
            <person name="Sanchez-Garcia M."/>
            <person name="Sanchez-Ramirez S."/>
            <person name="Szollosi G.J."/>
            <person name="Szarkandi J.G."/>
            <person name="Papp V."/>
            <person name="Albert L."/>
            <person name="Andreopoulos W."/>
            <person name="Angelini C."/>
            <person name="Antonin V."/>
            <person name="Barry K.W."/>
            <person name="Bougher N.L."/>
            <person name="Buchanan P."/>
            <person name="Buyck B."/>
            <person name="Bense V."/>
            <person name="Catcheside P."/>
            <person name="Chovatia M."/>
            <person name="Cooper J."/>
            <person name="Damon W."/>
            <person name="Desjardin D."/>
            <person name="Finy P."/>
            <person name="Geml J."/>
            <person name="Haridas S."/>
            <person name="Hughes K."/>
            <person name="Justo A."/>
            <person name="Karasinski D."/>
            <person name="Kautmanova I."/>
            <person name="Kiss B."/>
            <person name="Kocsube S."/>
            <person name="Kotiranta H."/>
            <person name="LaButti K.M."/>
            <person name="Lechner B.E."/>
            <person name="Liimatainen K."/>
            <person name="Lipzen A."/>
            <person name="Lukacs Z."/>
            <person name="Mihaltcheva S."/>
            <person name="Morgado L.N."/>
            <person name="Niskanen T."/>
            <person name="Noordeloos M.E."/>
            <person name="Ohm R.A."/>
            <person name="Ortiz-Santana B."/>
            <person name="Ovrebo C."/>
            <person name="Racz N."/>
            <person name="Riley R."/>
            <person name="Savchenko A."/>
            <person name="Shiryaev A."/>
            <person name="Soop K."/>
            <person name="Spirin V."/>
            <person name="Szebenyi C."/>
            <person name="Tomsovsky M."/>
            <person name="Tulloss R.E."/>
            <person name="Uehling J."/>
            <person name="Grigoriev I.V."/>
            <person name="Vagvolgyi C."/>
            <person name="Papp T."/>
            <person name="Martin F.M."/>
            <person name="Miettinen O."/>
            <person name="Hibbett D.S."/>
            <person name="Nagy L.G."/>
        </authorList>
    </citation>
    <scope>NUCLEOTIDE SEQUENCE [LARGE SCALE GENOMIC DNA]</scope>
    <source>
        <strain evidence="2 3">CBS 962.96</strain>
    </source>
</reference>
<proteinExistence type="predicted"/>
<dbReference type="EMBL" id="ML179248">
    <property type="protein sequence ID" value="THU93479.1"/>
    <property type="molecule type" value="Genomic_DNA"/>
</dbReference>
<keyword evidence="3" id="KW-1185">Reference proteome</keyword>
<name>A0A4S8LV44_DENBC</name>